<keyword evidence="2 4" id="KW-0819">tRNA processing</keyword>
<comment type="function">
    <text evidence="4">Formation of pseudouridine at positions 38, 39 and 40 in the anticodon stem and loop of transfer RNAs.</text>
</comment>
<dbReference type="InterPro" id="IPR020097">
    <property type="entry name" value="PsdUridine_synth_TruA_a/b_dom"/>
</dbReference>
<dbReference type="AlphaFoldDB" id="A0A1H5NLL4"/>
<feature type="active site" description="Nucleophile" evidence="4 5">
    <location>
        <position position="64"/>
    </location>
</feature>
<dbReference type="Gene3D" id="3.30.70.580">
    <property type="entry name" value="Pseudouridine synthase I, catalytic domain, N-terminal subdomain"/>
    <property type="match status" value="1"/>
</dbReference>
<dbReference type="PANTHER" id="PTHR11142:SF0">
    <property type="entry name" value="TRNA PSEUDOURIDINE SYNTHASE-LIKE 1"/>
    <property type="match status" value="1"/>
</dbReference>
<evidence type="ECO:0000256" key="7">
    <source>
        <dbReference type="RuleBase" id="RU003792"/>
    </source>
</evidence>
<comment type="similarity">
    <text evidence="1 4 7">Belongs to the tRNA pseudouridine synthase TruA family.</text>
</comment>
<comment type="catalytic activity">
    <reaction evidence="4 7">
        <text>uridine(38/39/40) in tRNA = pseudouridine(38/39/40) in tRNA</text>
        <dbReference type="Rhea" id="RHEA:22376"/>
        <dbReference type="Rhea" id="RHEA-COMP:10085"/>
        <dbReference type="Rhea" id="RHEA-COMP:10087"/>
        <dbReference type="ChEBI" id="CHEBI:65314"/>
        <dbReference type="ChEBI" id="CHEBI:65315"/>
        <dbReference type="EC" id="5.4.99.12"/>
    </reaction>
</comment>
<dbReference type="GO" id="GO:0160147">
    <property type="term" value="F:tRNA pseudouridine(38-40) synthase activity"/>
    <property type="evidence" value="ECO:0007669"/>
    <property type="project" value="UniProtKB-EC"/>
</dbReference>
<dbReference type="RefSeq" id="WP_074712861.1">
    <property type="nucleotide sequence ID" value="NZ_FNTV01000001.1"/>
</dbReference>
<reference evidence="9 10" key="1">
    <citation type="submission" date="2016-10" db="EMBL/GenBank/DDBJ databases">
        <authorList>
            <person name="de Groot N.N."/>
        </authorList>
    </citation>
    <scope>NUCLEOTIDE SEQUENCE [LARGE SCALE GENOMIC DNA]</scope>
    <source>
        <strain evidence="9 10">DSM 22274</strain>
    </source>
</reference>
<dbReference type="Proteomes" id="UP000182725">
    <property type="component" value="Unassembled WGS sequence"/>
</dbReference>
<comment type="caution">
    <text evidence="4">Lacks conserved residue(s) required for the propagation of feature annotation.</text>
</comment>
<dbReference type="EC" id="5.4.99.12" evidence="4"/>
<dbReference type="InterPro" id="IPR020094">
    <property type="entry name" value="TruA/RsuA/RluB/E/F_N"/>
</dbReference>
<feature type="binding site" evidence="4 6">
    <location>
        <position position="140"/>
    </location>
    <ligand>
        <name>substrate</name>
    </ligand>
</feature>
<evidence type="ECO:0000259" key="8">
    <source>
        <dbReference type="Pfam" id="PF01416"/>
    </source>
</evidence>
<evidence type="ECO:0000256" key="5">
    <source>
        <dbReference type="PIRSR" id="PIRSR001430-1"/>
    </source>
</evidence>
<dbReference type="Gene3D" id="3.30.70.660">
    <property type="entry name" value="Pseudouridine synthase I, catalytic domain, C-terminal subdomain"/>
    <property type="match status" value="1"/>
</dbReference>
<dbReference type="GO" id="GO:0003723">
    <property type="term" value="F:RNA binding"/>
    <property type="evidence" value="ECO:0007669"/>
    <property type="project" value="InterPro"/>
</dbReference>
<evidence type="ECO:0000256" key="3">
    <source>
        <dbReference type="ARBA" id="ARBA00023235"/>
    </source>
</evidence>
<dbReference type="SUPFAM" id="SSF55120">
    <property type="entry name" value="Pseudouridine synthase"/>
    <property type="match status" value="1"/>
</dbReference>
<dbReference type="InterPro" id="IPR020103">
    <property type="entry name" value="PsdUridine_synth_cat_dom_sf"/>
</dbReference>
<accession>A0A1H5NLL4</accession>
<evidence type="ECO:0000256" key="6">
    <source>
        <dbReference type="PIRSR" id="PIRSR001430-2"/>
    </source>
</evidence>
<dbReference type="HAMAP" id="MF_00171">
    <property type="entry name" value="TruA"/>
    <property type="match status" value="1"/>
</dbReference>
<organism evidence="9 10">
    <name type="scientific">Arthrobacter alpinus</name>
    <dbReference type="NCBI Taxonomy" id="656366"/>
    <lineage>
        <taxon>Bacteria</taxon>
        <taxon>Bacillati</taxon>
        <taxon>Actinomycetota</taxon>
        <taxon>Actinomycetes</taxon>
        <taxon>Micrococcales</taxon>
        <taxon>Micrococcaceae</taxon>
        <taxon>Arthrobacter</taxon>
    </lineage>
</organism>
<dbReference type="PANTHER" id="PTHR11142">
    <property type="entry name" value="PSEUDOURIDYLATE SYNTHASE"/>
    <property type="match status" value="1"/>
</dbReference>
<dbReference type="InterPro" id="IPR020095">
    <property type="entry name" value="PsdUridine_synth_TruA_C"/>
</dbReference>
<sequence length="300" mass="33609">MHNPKLTPEYQGLIRARLDVAYDGGPYSGWGIQTVERTVQGVIEEALAMIVRRPVRLTVAGRTDAGVHARGQVAHFDLTPQEWDGLRRGHDAVPEESLKRRLNGALGWVLGELRGTVQIVEASRAPVGFDARFSALWRRYSYRIADGSTHKDPLQRALTMWHERDLDVALMNQAAEPLLGLQDFRAFAKPREGSTTVRTLQRFDFIADDEGVINVNVQADAFCHNMVRALLGASLRVGEGLERPEWMRERLTAGIRDAKSVLAPPHPLILEEVHYPHETAMHERAVLTRTRRAVPEAVNG</sequence>
<proteinExistence type="inferred from homology"/>
<dbReference type="InterPro" id="IPR001406">
    <property type="entry name" value="PsdUridine_synth_TruA"/>
</dbReference>
<dbReference type="EMBL" id="FNTV01000001">
    <property type="protein sequence ID" value="SEF01707.1"/>
    <property type="molecule type" value="Genomic_DNA"/>
</dbReference>
<dbReference type="GO" id="GO:0031119">
    <property type="term" value="P:tRNA pseudouridine synthesis"/>
    <property type="evidence" value="ECO:0007669"/>
    <property type="project" value="UniProtKB-UniRule"/>
</dbReference>
<feature type="domain" description="Pseudouridine synthase I TruA alpha/beta" evidence="8">
    <location>
        <begin position="174"/>
        <end position="276"/>
    </location>
</feature>
<dbReference type="Pfam" id="PF01416">
    <property type="entry name" value="PseudoU_synth_1"/>
    <property type="match status" value="1"/>
</dbReference>
<evidence type="ECO:0000256" key="2">
    <source>
        <dbReference type="ARBA" id="ARBA00022694"/>
    </source>
</evidence>
<evidence type="ECO:0000313" key="10">
    <source>
        <dbReference type="Proteomes" id="UP000182725"/>
    </source>
</evidence>
<keyword evidence="3 4" id="KW-0413">Isomerase</keyword>
<evidence type="ECO:0000313" key="9">
    <source>
        <dbReference type="EMBL" id="SEF01707.1"/>
    </source>
</evidence>
<name>A0A1H5NLL4_9MICC</name>
<protein>
    <recommendedName>
        <fullName evidence="4">tRNA pseudouridine synthase A</fullName>
        <ecNumber evidence="4">5.4.99.12</ecNumber>
    </recommendedName>
    <alternativeName>
        <fullName evidence="4">tRNA pseudouridine(38-40) synthase</fullName>
    </alternativeName>
    <alternativeName>
        <fullName evidence="4">tRNA pseudouridylate synthase I</fullName>
    </alternativeName>
    <alternativeName>
        <fullName evidence="4">tRNA-uridine isomerase I</fullName>
    </alternativeName>
</protein>
<gene>
    <name evidence="4" type="primary">truA</name>
    <name evidence="9" type="ORF">SAMN04489740_3764</name>
</gene>
<evidence type="ECO:0000256" key="1">
    <source>
        <dbReference type="ARBA" id="ARBA00009375"/>
    </source>
</evidence>
<evidence type="ECO:0000256" key="4">
    <source>
        <dbReference type="HAMAP-Rule" id="MF_00171"/>
    </source>
</evidence>
<comment type="subunit">
    <text evidence="4">Homodimer.</text>
</comment>
<dbReference type="CDD" id="cd02570">
    <property type="entry name" value="PseudoU_synth_EcTruA"/>
    <property type="match status" value="1"/>
</dbReference>
<dbReference type="PIRSF" id="PIRSF001430">
    <property type="entry name" value="tRNA_psdUrid_synth"/>
    <property type="match status" value="1"/>
</dbReference>